<feature type="transmembrane region" description="Helical" evidence="7">
    <location>
        <begin position="125"/>
        <end position="155"/>
    </location>
</feature>
<evidence type="ECO:0000256" key="6">
    <source>
        <dbReference type="ARBA" id="ARBA00023136"/>
    </source>
</evidence>
<evidence type="ECO:0000313" key="9">
    <source>
        <dbReference type="EMBL" id="OGI44651.1"/>
    </source>
</evidence>
<dbReference type="Proteomes" id="UP000179360">
    <property type="component" value="Unassembled WGS sequence"/>
</dbReference>
<dbReference type="STRING" id="1817764.A2637_04485"/>
<feature type="transmembrane region" description="Helical" evidence="7">
    <location>
        <begin position="161"/>
        <end position="183"/>
    </location>
</feature>
<gene>
    <name evidence="9" type="ORF">A2637_04485</name>
</gene>
<dbReference type="EMBL" id="MFSY01000115">
    <property type="protein sequence ID" value="OGI44651.1"/>
    <property type="molecule type" value="Genomic_DNA"/>
</dbReference>
<evidence type="ECO:0000256" key="2">
    <source>
        <dbReference type="ARBA" id="ARBA00006143"/>
    </source>
</evidence>
<feature type="domain" description="Cytochrome C biogenesis protein transmembrane" evidence="8">
    <location>
        <begin position="6"/>
        <end position="214"/>
    </location>
</feature>
<dbReference type="GO" id="GO:0017004">
    <property type="term" value="P:cytochrome complex assembly"/>
    <property type="evidence" value="ECO:0007669"/>
    <property type="project" value="UniProtKB-KW"/>
</dbReference>
<comment type="caution">
    <text evidence="9">The sequence shown here is derived from an EMBL/GenBank/DDBJ whole genome shotgun (WGS) entry which is preliminary data.</text>
</comment>
<name>A0A1F6THR0_9PROT</name>
<evidence type="ECO:0000256" key="4">
    <source>
        <dbReference type="ARBA" id="ARBA00022748"/>
    </source>
</evidence>
<accession>A0A1F6THR0</accession>
<keyword evidence="4" id="KW-0201">Cytochrome c-type biogenesis</keyword>
<evidence type="ECO:0000256" key="7">
    <source>
        <dbReference type="SAM" id="Phobius"/>
    </source>
</evidence>
<keyword evidence="5 7" id="KW-1133">Transmembrane helix</keyword>
<keyword evidence="3 7" id="KW-0812">Transmembrane</keyword>
<comment type="similarity">
    <text evidence="2">Belongs to the DsbD family.</text>
</comment>
<dbReference type="InterPro" id="IPR003834">
    <property type="entry name" value="Cyt_c_assmbl_TM_dom"/>
</dbReference>
<feature type="transmembrane region" description="Helical" evidence="7">
    <location>
        <begin position="6"/>
        <end position="36"/>
    </location>
</feature>
<feature type="transmembrane region" description="Helical" evidence="7">
    <location>
        <begin position="195"/>
        <end position="216"/>
    </location>
</feature>
<dbReference type="PANTHER" id="PTHR31272:SF4">
    <property type="entry name" value="CYTOCHROME C-TYPE BIOGENESIS PROTEIN HI_1454-RELATED"/>
    <property type="match status" value="1"/>
</dbReference>
<evidence type="ECO:0000256" key="5">
    <source>
        <dbReference type="ARBA" id="ARBA00022989"/>
    </source>
</evidence>
<dbReference type="InterPro" id="IPR051790">
    <property type="entry name" value="Cytochrome_c-biogenesis_DsbD"/>
</dbReference>
<feature type="transmembrane region" description="Helical" evidence="7">
    <location>
        <begin position="48"/>
        <end position="70"/>
    </location>
</feature>
<protein>
    <recommendedName>
        <fullName evidence="8">Cytochrome C biogenesis protein transmembrane domain-containing protein</fullName>
    </recommendedName>
</protein>
<evidence type="ECO:0000256" key="1">
    <source>
        <dbReference type="ARBA" id="ARBA00004141"/>
    </source>
</evidence>
<evidence type="ECO:0000256" key="3">
    <source>
        <dbReference type="ARBA" id="ARBA00022692"/>
    </source>
</evidence>
<dbReference type="GO" id="GO:0016020">
    <property type="term" value="C:membrane"/>
    <property type="evidence" value="ECO:0007669"/>
    <property type="project" value="UniProtKB-SubCell"/>
</dbReference>
<reference evidence="9 10" key="1">
    <citation type="journal article" date="2016" name="Nat. Commun.">
        <title>Thousands of microbial genomes shed light on interconnected biogeochemical processes in an aquifer system.</title>
        <authorList>
            <person name="Anantharaman K."/>
            <person name="Brown C.T."/>
            <person name="Hug L.A."/>
            <person name="Sharon I."/>
            <person name="Castelle C.J."/>
            <person name="Probst A.J."/>
            <person name="Thomas B.C."/>
            <person name="Singh A."/>
            <person name="Wilkins M.J."/>
            <person name="Karaoz U."/>
            <person name="Brodie E.L."/>
            <person name="Williams K.H."/>
            <person name="Hubbard S.S."/>
            <person name="Banfield J.F."/>
        </authorList>
    </citation>
    <scope>NUCLEOTIDE SEQUENCE [LARGE SCALE GENOMIC DNA]</scope>
</reference>
<organism evidence="9 10">
    <name type="scientific">Candidatus Muproteobacteria bacterium RIFCSPHIGHO2_01_FULL_65_16</name>
    <dbReference type="NCBI Taxonomy" id="1817764"/>
    <lineage>
        <taxon>Bacteria</taxon>
        <taxon>Pseudomonadati</taxon>
        <taxon>Pseudomonadota</taxon>
        <taxon>Candidatus Muproteobacteria</taxon>
    </lineage>
</organism>
<evidence type="ECO:0000313" key="10">
    <source>
        <dbReference type="Proteomes" id="UP000179360"/>
    </source>
</evidence>
<dbReference type="AlphaFoldDB" id="A0A1F6THR0"/>
<sequence length="235" mass="25468">MNQLSLAFSFAGGVVSFLSPCVLPIIPGFLAYLAGASFQEAEAKRKEIFLNSVFFVLGFSVVFAILGVILNSILKAVAADVQIWLSRIGGAFIIFFGLYLTGLIRVPFLEREHKPEVQTRFASRYFTSFVFGAAFAAGWTPCVGAVLGGILGLAVTAPGSAFTFLFAYSLGLGLPFLLVGLFTPQASALIRRYAFLLRYLNIVFGSALIALGVLAFTQSLNLIANFELLNRWLLR</sequence>
<dbReference type="PANTHER" id="PTHR31272">
    <property type="entry name" value="CYTOCHROME C-TYPE BIOGENESIS PROTEIN HI_1454-RELATED"/>
    <property type="match status" value="1"/>
</dbReference>
<evidence type="ECO:0000259" key="8">
    <source>
        <dbReference type="Pfam" id="PF02683"/>
    </source>
</evidence>
<keyword evidence="6 7" id="KW-0472">Membrane</keyword>
<comment type="subcellular location">
    <subcellularLocation>
        <location evidence="1">Membrane</location>
        <topology evidence="1">Multi-pass membrane protein</topology>
    </subcellularLocation>
</comment>
<proteinExistence type="inferred from homology"/>
<feature type="transmembrane region" description="Helical" evidence="7">
    <location>
        <begin position="82"/>
        <end position="104"/>
    </location>
</feature>
<dbReference type="Pfam" id="PF02683">
    <property type="entry name" value="DsbD_TM"/>
    <property type="match status" value="1"/>
</dbReference>